<name>A0A8S1HQ50_9PELO</name>
<comment type="caution">
    <text evidence="1">The sequence shown here is derived from an EMBL/GenBank/DDBJ whole genome shotgun (WGS) entry which is preliminary data.</text>
</comment>
<protein>
    <submittedName>
        <fullName evidence="1">Uncharacterized protein</fullName>
    </submittedName>
</protein>
<evidence type="ECO:0000313" key="2">
    <source>
        <dbReference type="Proteomes" id="UP000835052"/>
    </source>
</evidence>
<keyword evidence="2" id="KW-1185">Reference proteome</keyword>
<gene>
    <name evidence="1" type="ORF">CAUJ_LOCUS13264</name>
</gene>
<dbReference type="Proteomes" id="UP000835052">
    <property type="component" value="Unassembled WGS sequence"/>
</dbReference>
<sequence>MAAPLGTNLAFPVVPKMYEKNTVEKDKKEKRITRRKIDSQETLLFPVQGLAGQPPGIFKARGGPCLPVSETSVKSVRPFYSKPGLAQARTKNEAQSPGLPGTGCTARICLR</sequence>
<evidence type="ECO:0000313" key="1">
    <source>
        <dbReference type="EMBL" id="CAD6197355.1"/>
    </source>
</evidence>
<organism evidence="1 2">
    <name type="scientific">Caenorhabditis auriculariae</name>
    <dbReference type="NCBI Taxonomy" id="2777116"/>
    <lineage>
        <taxon>Eukaryota</taxon>
        <taxon>Metazoa</taxon>
        <taxon>Ecdysozoa</taxon>
        <taxon>Nematoda</taxon>
        <taxon>Chromadorea</taxon>
        <taxon>Rhabditida</taxon>
        <taxon>Rhabditina</taxon>
        <taxon>Rhabditomorpha</taxon>
        <taxon>Rhabditoidea</taxon>
        <taxon>Rhabditidae</taxon>
        <taxon>Peloderinae</taxon>
        <taxon>Caenorhabditis</taxon>
    </lineage>
</organism>
<dbReference type="AlphaFoldDB" id="A0A8S1HQ50"/>
<dbReference type="EMBL" id="CAJGYM010000092">
    <property type="protein sequence ID" value="CAD6197355.1"/>
    <property type="molecule type" value="Genomic_DNA"/>
</dbReference>
<reference evidence="1" key="1">
    <citation type="submission" date="2020-10" db="EMBL/GenBank/DDBJ databases">
        <authorList>
            <person name="Kikuchi T."/>
        </authorList>
    </citation>
    <scope>NUCLEOTIDE SEQUENCE</scope>
    <source>
        <strain evidence="1">NKZ352</strain>
    </source>
</reference>
<accession>A0A8S1HQ50</accession>
<proteinExistence type="predicted"/>